<organism evidence="8">
    <name type="scientific">Micromonas pusilla</name>
    <name type="common">Picoplanktonic green alga</name>
    <name type="synonym">Chromulina pusilla</name>
    <dbReference type="NCBI Taxonomy" id="38833"/>
    <lineage>
        <taxon>Eukaryota</taxon>
        <taxon>Viridiplantae</taxon>
        <taxon>Chlorophyta</taxon>
        <taxon>Mamiellophyceae</taxon>
        <taxon>Mamiellales</taxon>
        <taxon>Mamiellaceae</taxon>
        <taxon>Micromonas</taxon>
    </lineage>
</organism>
<evidence type="ECO:0000256" key="4">
    <source>
        <dbReference type="PROSITE-ProRule" id="PRU10100"/>
    </source>
</evidence>
<sequence>MSLARGAAARAAPQTPRHGVVARRTRNAFFSGMPFSPRAKRTGRSVSLPRRARAEGPGPSEDLLDGGPPARVSADPLDPVHRAFLSEDPPPESSRLDAAGSKLGENLGPGGKACLVPAPGQSHRPIVYQTRPLPSVLVLHTGGTLGMSSQALEARDDLEGSPTVFKAGTGGDYTKPLQPGKLLLNLVTVVPELRTFANLEVKVLMNKDSCQIGPADWITIAKELDAQRPRFDAFIVVHGTDTMAYTASAVSLMLAGFRKPIIFTGSQLPLDMPRSDARQNLIDAVTCATAGFSPPHIALEEVAVCFGGQLLRANRTRKTSATIYSAFGSPQYPPLARMGVGVEWKRDALLQFSSGGRGNGGFTHATYTPRLKLNPNVLRVPIVPGCAPEKAYGDLYGRGVRGVVLEAFGVGNMPMSTDDVTGWIPWLRSQRDQGMMIYLTSQCESGDMHPELYATGSLALEMGAQAGPMMTLECAVVKLMLCLAFPNLPLTVPLAGEL</sequence>
<feature type="binding site" evidence="3">
    <location>
        <begin position="240"/>
        <end position="241"/>
    </location>
    <ligand>
        <name>substrate</name>
    </ligand>
</feature>
<dbReference type="GO" id="GO:0004067">
    <property type="term" value="F:asparaginase activity"/>
    <property type="evidence" value="ECO:0007669"/>
    <property type="project" value="UniProtKB-UniRule"/>
</dbReference>
<dbReference type="EMBL" id="HBEN01007487">
    <property type="protein sequence ID" value="CAD8440100.1"/>
    <property type="molecule type" value="Transcribed_RNA"/>
</dbReference>
<feature type="domain" description="L-asparaginase N-terminal" evidence="6">
    <location>
        <begin position="185"/>
        <end position="347"/>
    </location>
</feature>
<evidence type="ECO:0000256" key="3">
    <source>
        <dbReference type="PIRSR" id="PIRSR001220-2"/>
    </source>
</evidence>
<proteinExistence type="predicted"/>
<dbReference type="InterPro" id="IPR036152">
    <property type="entry name" value="Asp/glu_Ase-like_sf"/>
</dbReference>
<protein>
    <recommendedName>
        <fullName evidence="1">asparaginase</fullName>
        <ecNumber evidence="1">3.5.1.1</ecNumber>
    </recommendedName>
</protein>
<evidence type="ECO:0000256" key="2">
    <source>
        <dbReference type="PIRSR" id="PIRSR001220-1"/>
    </source>
</evidence>
<dbReference type="PIRSF" id="PIRSF500176">
    <property type="entry name" value="L_ASNase"/>
    <property type="match status" value="1"/>
</dbReference>
<dbReference type="PROSITE" id="PS51732">
    <property type="entry name" value="ASN_GLN_ASE_3"/>
    <property type="match status" value="1"/>
</dbReference>
<dbReference type="SUPFAM" id="SSF53774">
    <property type="entry name" value="Glutaminase/Asparaginase"/>
    <property type="match status" value="1"/>
</dbReference>
<dbReference type="PANTHER" id="PTHR11707:SF28">
    <property type="entry name" value="60 KDA LYSOPHOSPHOLIPASE"/>
    <property type="match status" value="1"/>
</dbReference>
<feature type="domain" description="Asparaginase/glutaminase C-terminal" evidence="7">
    <location>
        <begin position="382"/>
        <end position="484"/>
    </location>
</feature>
<feature type="active site" evidence="4">
    <location>
        <position position="240"/>
    </location>
</feature>
<dbReference type="InterPro" id="IPR037152">
    <property type="entry name" value="L-asparaginase_N_sf"/>
</dbReference>
<dbReference type="PANTHER" id="PTHR11707">
    <property type="entry name" value="L-ASPARAGINASE"/>
    <property type="match status" value="1"/>
</dbReference>
<dbReference type="InterPro" id="IPR027474">
    <property type="entry name" value="L-asparaginase_N"/>
</dbReference>
<dbReference type="PIRSF" id="PIRSF001220">
    <property type="entry name" value="L-ASNase_gatD"/>
    <property type="match status" value="1"/>
</dbReference>
<feature type="active site" description="O-isoaspartyl threonine intermediate" evidence="2">
    <location>
        <position position="144"/>
    </location>
</feature>
<dbReference type="EC" id="3.5.1.1" evidence="1"/>
<dbReference type="InterPro" id="IPR006034">
    <property type="entry name" value="Asparaginase/glutaminase-like"/>
</dbReference>
<dbReference type="Gene3D" id="3.40.50.1170">
    <property type="entry name" value="L-asparaginase, N-terminal domain"/>
    <property type="match status" value="1"/>
</dbReference>
<evidence type="ECO:0000259" key="7">
    <source>
        <dbReference type="Pfam" id="PF17763"/>
    </source>
</evidence>
<dbReference type="InterPro" id="IPR027473">
    <property type="entry name" value="L-asparaginase_C"/>
</dbReference>
<dbReference type="AlphaFoldDB" id="A0A7S0D163"/>
<dbReference type="GO" id="GO:0009066">
    <property type="term" value="P:aspartate family amino acid metabolic process"/>
    <property type="evidence" value="ECO:0007669"/>
    <property type="project" value="UniProtKB-ARBA"/>
</dbReference>
<dbReference type="Gene3D" id="3.40.50.40">
    <property type="match status" value="1"/>
</dbReference>
<dbReference type="PROSITE" id="PS00917">
    <property type="entry name" value="ASN_GLN_ASE_2"/>
    <property type="match status" value="1"/>
</dbReference>
<dbReference type="SMART" id="SM00870">
    <property type="entry name" value="Asparaginase"/>
    <property type="match status" value="1"/>
</dbReference>
<dbReference type="SFLD" id="SFLDS00057">
    <property type="entry name" value="Glutaminase/Asparaginase"/>
    <property type="match status" value="1"/>
</dbReference>
<reference evidence="8" key="1">
    <citation type="submission" date="2021-01" db="EMBL/GenBank/DDBJ databases">
        <authorList>
            <person name="Corre E."/>
            <person name="Pelletier E."/>
            <person name="Niang G."/>
            <person name="Scheremetjew M."/>
            <person name="Finn R."/>
            <person name="Kale V."/>
            <person name="Holt S."/>
            <person name="Cochrane G."/>
            <person name="Meng A."/>
            <person name="Brown T."/>
            <person name="Cohen L."/>
        </authorList>
    </citation>
    <scope>NUCLEOTIDE SEQUENCE</scope>
    <source>
        <strain evidence="8">CCAC1681</strain>
    </source>
</reference>
<name>A0A7S0D163_MICPS</name>
<dbReference type="CDD" id="cd08963">
    <property type="entry name" value="L-asparaginase_I"/>
    <property type="match status" value="1"/>
</dbReference>
<evidence type="ECO:0000259" key="6">
    <source>
        <dbReference type="Pfam" id="PF00710"/>
    </source>
</evidence>
<dbReference type="Pfam" id="PF17763">
    <property type="entry name" value="Asparaginase_C"/>
    <property type="match status" value="1"/>
</dbReference>
<evidence type="ECO:0000256" key="1">
    <source>
        <dbReference type="ARBA" id="ARBA00012920"/>
    </source>
</evidence>
<dbReference type="Pfam" id="PF00710">
    <property type="entry name" value="Asparaginase"/>
    <property type="match status" value="1"/>
</dbReference>
<gene>
    <name evidence="8" type="ORF">MSP1401_LOCUS6128</name>
</gene>
<feature type="binding site" evidence="3">
    <location>
        <position position="209"/>
    </location>
    <ligand>
        <name>substrate</name>
    </ligand>
</feature>
<evidence type="ECO:0000256" key="5">
    <source>
        <dbReference type="SAM" id="MobiDB-lite"/>
    </source>
</evidence>
<dbReference type="PRINTS" id="PR00139">
    <property type="entry name" value="ASNGLNASE"/>
</dbReference>
<accession>A0A7S0D163</accession>
<dbReference type="InterPro" id="IPR027475">
    <property type="entry name" value="Asparaginase/glutaminase_AS2"/>
</dbReference>
<feature type="compositionally biased region" description="Low complexity" evidence="5">
    <location>
        <begin position="1"/>
        <end position="12"/>
    </location>
</feature>
<dbReference type="InterPro" id="IPR041725">
    <property type="entry name" value="L-asparaginase_I"/>
</dbReference>
<feature type="region of interest" description="Disordered" evidence="5">
    <location>
        <begin position="1"/>
        <end position="101"/>
    </location>
</feature>
<evidence type="ECO:0000313" key="8">
    <source>
        <dbReference type="EMBL" id="CAD8440100.1"/>
    </source>
</evidence>
<dbReference type="InterPro" id="IPR040919">
    <property type="entry name" value="Asparaginase_C"/>
</dbReference>